<dbReference type="Gene3D" id="2.30.240.10">
    <property type="entry name" value="At5g01610-like"/>
    <property type="match status" value="1"/>
</dbReference>
<gene>
    <name evidence="3" type="primary">LOC111304030</name>
</gene>
<dbReference type="OrthoDB" id="622488at2759"/>
<dbReference type="SUPFAM" id="SSF141562">
    <property type="entry name" value="At5g01610-like"/>
    <property type="match status" value="1"/>
</dbReference>
<keyword evidence="1" id="KW-0732">Signal</keyword>
<dbReference type="InterPro" id="IPR007493">
    <property type="entry name" value="DUF538"/>
</dbReference>
<feature type="signal peptide" evidence="1">
    <location>
        <begin position="1"/>
        <end position="25"/>
    </location>
</feature>
<evidence type="ECO:0000313" key="3">
    <source>
        <dbReference type="RefSeq" id="XP_022756292.1"/>
    </source>
</evidence>
<dbReference type="InterPro" id="IPR036758">
    <property type="entry name" value="At5g01610-like"/>
</dbReference>
<dbReference type="PANTHER" id="PTHR31676">
    <property type="entry name" value="T31J12.3 PROTEIN-RELATED"/>
    <property type="match status" value="1"/>
</dbReference>
<dbReference type="KEGG" id="dzi:111304030"/>
<sequence>MAAPISLYLVPLIFFFQTHLSYSTADPTIDHGLPLSSSTSDVHDLLPTYGLPKGILPSNVKSYTLSAAGDFTIELESTCYVQFDDLVYYERTIRGKLSYGAVHDVSGIQAKKLFLWLPVTGIVADEKSGIVQFFVGAFSEKFPAKQFEDIPVCKSKAFLRAGLTSM</sequence>
<reference evidence="3" key="1">
    <citation type="submission" date="2025-08" db="UniProtKB">
        <authorList>
            <consortium name="RefSeq"/>
        </authorList>
    </citation>
    <scope>IDENTIFICATION</scope>
    <source>
        <tissue evidence="3">Fruit stalk</tissue>
    </source>
</reference>
<feature type="chain" id="PRO_5027981322" evidence="1">
    <location>
        <begin position="26"/>
        <end position="166"/>
    </location>
</feature>
<dbReference type="GeneID" id="111304030"/>
<accession>A0A6P5ZUS8</accession>
<organism evidence="2 3">
    <name type="scientific">Durio zibethinus</name>
    <name type="common">Durian</name>
    <dbReference type="NCBI Taxonomy" id="66656"/>
    <lineage>
        <taxon>Eukaryota</taxon>
        <taxon>Viridiplantae</taxon>
        <taxon>Streptophyta</taxon>
        <taxon>Embryophyta</taxon>
        <taxon>Tracheophyta</taxon>
        <taxon>Spermatophyta</taxon>
        <taxon>Magnoliopsida</taxon>
        <taxon>eudicotyledons</taxon>
        <taxon>Gunneridae</taxon>
        <taxon>Pentapetalae</taxon>
        <taxon>rosids</taxon>
        <taxon>malvids</taxon>
        <taxon>Malvales</taxon>
        <taxon>Malvaceae</taxon>
        <taxon>Helicteroideae</taxon>
        <taxon>Durio</taxon>
    </lineage>
</organism>
<dbReference type="RefSeq" id="XP_022756292.1">
    <property type="nucleotide sequence ID" value="XM_022900557.1"/>
</dbReference>
<dbReference type="PANTHER" id="PTHR31676:SF96">
    <property type="entry name" value="EXPRESSED PROTEIN"/>
    <property type="match status" value="1"/>
</dbReference>
<evidence type="ECO:0000256" key="1">
    <source>
        <dbReference type="SAM" id="SignalP"/>
    </source>
</evidence>
<dbReference type="Proteomes" id="UP000515121">
    <property type="component" value="Unplaced"/>
</dbReference>
<proteinExistence type="predicted"/>
<dbReference type="Pfam" id="PF04398">
    <property type="entry name" value="DUF538"/>
    <property type="match status" value="1"/>
</dbReference>
<dbReference type="AlphaFoldDB" id="A0A6P5ZUS8"/>
<name>A0A6P5ZUS8_DURZI</name>
<evidence type="ECO:0000313" key="2">
    <source>
        <dbReference type="Proteomes" id="UP000515121"/>
    </source>
</evidence>
<protein>
    <submittedName>
        <fullName evidence="3">Uncharacterized protein LOC111304030</fullName>
    </submittedName>
</protein>
<keyword evidence="2" id="KW-1185">Reference proteome</keyword>